<dbReference type="RefSeq" id="WP_363799503.1">
    <property type="nucleotide sequence ID" value="NZ_CP159925.1"/>
</dbReference>
<dbReference type="PANTHER" id="PTHR41291:SF1">
    <property type="entry name" value="DNA ALKYLATION REPAIR PROTEIN"/>
    <property type="match status" value="1"/>
</dbReference>
<dbReference type="Gene3D" id="1.25.10.90">
    <property type="match status" value="1"/>
</dbReference>
<gene>
    <name evidence="2" type="ORF">ABU614_04815</name>
</gene>
<feature type="region of interest" description="Disordered" evidence="1">
    <location>
        <begin position="1"/>
        <end position="46"/>
    </location>
</feature>
<dbReference type="PANTHER" id="PTHR41291">
    <property type="entry name" value="DNA ALKYLATION REPAIR PROTEIN"/>
    <property type="match status" value="1"/>
</dbReference>
<dbReference type="CDD" id="cd06561">
    <property type="entry name" value="AlkD_like"/>
    <property type="match status" value="1"/>
</dbReference>
<protein>
    <submittedName>
        <fullName evidence="2">DNA alkylation repair protein</fullName>
    </submittedName>
</protein>
<evidence type="ECO:0000313" key="2">
    <source>
        <dbReference type="EMBL" id="XCO76113.1"/>
    </source>
</evidence>
<reference evidence="2" key="1">
    <citation type="submission" date="2024-06" db="EMBL/GenBank/DDBJ databases">
        <authorList>
            <person name="Li S."/>
        </authorList>
    </citation>
    <scope>NUCLEOTIDE SEQUENCE</scope>
    <source>
        <strain evidence="2">SR10</strain>
    </source>
</reference>
<accession>A0AAU8MXM5</accession>
<dbReference type="Pfam" id="PF08713">
    <property type="entry name" value="DNA_alkylation"/>
    <property type="match status" value="1"/>
</dbReference>
<organism evidence="2">
    <name type="scientific">Lysobacter firmicutimachus</name>
    <dbReference type="NCBI Taxonomy" id="1792846"/>
    <lineage>
        <taxon>Bacteria</taxon>
        <taxon>Pseudomonadati</taxon>
        <taxon>Pseudomonadota</taxon>
        <taxon>Gammaproteobacteria</taxon>
        <taxon>Lysobacterales</taxon>
        <taxon>Lysobacteraceae</taxon>
        <taxon>Lysobacter</taxon>
    </lineage>
</organism>
<proteinExistence type="predicted"/>
<dbReference type="InterPro" id="IPR016024">
    <property type="entry name" value="ARM-type_fold"/>
</dbReference>
<dbReference type="SUPFAM" id="SSF48371">
    <property type="entry name" value="ARM repeat"/>
    <property type="match status" value="1"/>
</dbReference>
<dbReference type="AlphaFoldDB" id="A0AAU8MXM5"/>
<feature type="compositionally biased region" description="Low complexity" evidence="1">
    <location>
        <begin position="17"/>
        <end position="46"/>
    </location>
</feature>
<sequence length="276" mass="30033">MARTANKQTPERRAAKPRAMAEPAPRRPAAGKNAARKSAQAAFSAQPLPQRLAQTLEVLRAAGSADDRAGMARFGIPSERAFGVRMGQIQALAKRLGRDRALAAALWDSGWHEARLLAAYLDDPASLSSAQMDRWAREFDNWALCDTVCSNLFEPSPWAWRKIAQWAPRRDEFVRRAAFALLAAKAVHDKAAGDEAFVRGLALVEAQAGDGRNFVKKAVNWALRQIGKRNPALRQAALAVAQRLAQSADAAPRWIGKDALRELGSEAVARRVAGKG</sequence>
<dbReference type="InterPro" id="IPR014825">
    <property type="entry name" value="DNA_alkylation"/>
</dbReference>
<evidence type="ECO:0000256" key="1">
    <source>
        <dbReference type="SAM" id="MobiDB-lite"/>
    </source>
</evidence>
<dbReference type="EMBL" id="CP159925">
    <property type="protein sequence ID" value="XCO76113.1"/>
    <property type="molecule type" value="Genomic_DNA"/>
</dbReference>
<name>A0AAU8MXM5_9GAMM</name>